<feature type="compositionally biased region" description="Low complexity" evidence="1">
    <location>
        <begin position="175"/>
        <end position="186"/>
    </location>
</feature>
<feature type="chain" id="PRO_5045611599" evidence="2">
    <location>
        <begin position="27"/>
        <end position="312"/>
    </location>
</feature>
<evidence type="ECO:0000256" key="1">
    <source>
        <dbReference type="SAM" id="MobiDB-lite"/>
    </source>
</evidence>
<feature type="domain" description="LysM" evidence="3">
    <location>
        <begin position="123"/>
        <end position="170"/>
    </location>
</feature>
<dbReference type="InterPro" id="IPR018392">
    <property type="entry name" value="LysM"/>
</dbReference>
<dbReference type="SUPFAM" id="SSF48452">
    <property type="entry name" value="TPR-like"/>
    <property type="match status" value="1"/>
</dbReference>
<keyword evidence="5" id="KW-1185">Reference proteome</keyword>
<dbReference type="InterPro" id="IPR036779">
    <property type="entry name" value="LysM_dom_sf"/>
</dbReference>
<dbReference type="SUPFAM" id="SSF54106">
    <property type="entry name" value="LysM domain"/>
    <property type="match status" value="1"/>
</dbReference>
<dbReference type="Gene3D" id="3.10.350.10">
    <property type="entry name" value="LysM domain"/>
    <property type="match status" value="1"/>
</dbReference>
<sequence length="312" mass="33888">MAGIIHRSRRIAGPSLRFAAVLAVLAASGCTQVNTLKGRVEDRLNGSPRVTVTQPSTTAREATAIPTESLGAIISGDLQRGRYDEGERALRQYLTVHPDDRTAQSMLHQLTVDPEQELGARSRSYVVRPGDSYSTLAARHLGDAQRFLILARYNGSADPSLLRTGQTLRLPLASSPASDAASTSRPVKSAPVVDVAGAGQGPAGESATARARRLQRDSVSLLEHGHKDQALVQMDEALSLDPRLKPSGPQADSMRQQLLAAYHQRAIVLYRDQKLDPAIALWDHVLAIDPSYEPAVVYRARALEIKQRLKQF</sequence>
<accession>A0ABV4AKD8</accession>
<dbReference type="SMART" id="SM00257">
    <property type="entry name" value="LysM"/>
    <property type="match status" value="1"/>
</dbReference>
<proteinExistence type="predicted"/>
<dbReference type="Gene3D" id="1.25.40.10">
    <property type="entry name" value="Tetratricopeptide repeat domain"/>
    <property type="match status" value="1"/>
</dbReference>
<feature type="region of interest" description="Disordered" evidence="1">
    <location>
        <begin position="175"/>
        <end position="207"/>
    </location>
</feature>
<dbReference type="EMBL" id="JBGBPY010000001">
    <property type="protein sequence ID" value="MEY2180854.1"/>
    <property type="molecule type" value="Genomic_DNA"/>
</dbReference>
<dbReference type="CDD" id="cd00118">
    <property type="entry name" value="LysM"/>
    <property type="match status" value="1"/>
</dbReference>
<dbReference type="Proteomes" id="UP001562159">
    <property type="component" value="Unassembled WGS sequence"/>
</dbReference>
<dbReference type="InterPro" id="IPR011990">
    <property type="entry name" value="TPR-like_helical_dom_sf"/>
</dbReference>
<evidence type="ECO:0000256" key="2">
    <source>
        <dbReference type="SAM" id="SignalP"/>
    </source>
</evidence>
<name>A0ABV4AKD8_9GAMM</name>
<feature type="signal peptide" evidence="2">
    <location>
        <begin position="1"/>
        <end position="26"/>
    </location>
</feature>
<reference evidence="4 5" key="1">
    <citation type="submission" date="2024-07" db="EMBL/GenBank/DDBJ databases">
        <title>Molecular mechanisms and environmental adaptations of flagellar loss and biofilm growth of Rhodanobacter under environmental stress.</title>
        <authorList>
            <person name="Chen M."/>
        </authorList>
    </citation>
    <scope>NUCLEOTIDE SEQUENCE [LARGE SCALE GENOMIC DNA]</scope>
    <source>
        <strain evidence="4 5">RS22</strain>
    </source>
</reference>
<evidence type="ECO:0000313" key="4">
    <source>
        <dbReference type="EMBL" id="MEY2180854.1"/>
    </source>
</evidence>
<organism evidence="4 5">
    <name type="scientific">Rhodanobacter humi</name>
    <dbReference type="NCBI Taxonomy" id="1888173"/>
    <lineage>
        <taxon>Bacteria</taxon>
        <taxon>Pseudomonadati</taxon>
        <taxon>Pseudomonadota</taxon>
        <taxon>Gammaproteobacteria</taxon>
        <taxon>Lysobacterales</taxon>
        <taxon>Rhodanobacteraceae</taxon>
        <taxon>Rhodanobacter</taxon>
    </lineage>
</organism>
<dbReference type="PROSITE" id="PS51782">
    <property type="entry name" value="LYSM"/>
    <property type="match status" value="1"/>
</dbReference>
<dbReference type="Pfam" id="PF01476">
    <property type="entry name" value="LysM"/>
    <property type="match status" value="1"/>
</dbReference>
<evidence type="ECO:0000259" key="3">
    <source>
        <dbReference type="PROSITE" id="PS51782"/>
    </source>
</evidence>
<gene>
    <name evidence="4" type="ORF">AB7878_00310</name>
</gene>
<evidence type="ECO:0000313" key="5">
    <source>
        <dbReference type="Proteomes" id="UP001562159"/>
    </source>
</evidence>
<dbReference type="PROSITE" id="PS51257">
    <property type="entry name" value="PROKAR_LIPOPROTEIN"/>
    <property type="match status" value="1"/>
</dbReference>
<comment type="caution">
    <text evidence="4">The sequence shown here is derived from an EMBL/GenBank/DDBJ whole genome shotgun (WGS) entry which is preliminary data.</text>
</comment>
<keyword evidence="2" id="KW-0732">Signal</keyword>
<protein>
    <submittedName>
        <fullName evidence="4">LysM peptidoglycan-binding domain-containing protein</fullName>
    </submittedName>
</protein>